<keyword evidence="4 10" id="KW-0808">Transferase</keyword>
<dbReference type="SUPFAM" id="SSF55060">
    <property type="entry name" value="GHMP Kinase, C-terminal domain"/>
    <property type="match status" value="1"/>
</dbReference>
<keyword evidence="8 10" id="KW-0414">Isoprene biosynthesis</keyword>
<keyword evidence="5 10" id="KW-0547">Nucleotide-binding</keyword>
<dbReference type="Gene3D" id="3.30.230.10">
    <property type="match status" value="1"/>
</dbReference>
<evidence type="ECO:0000256" key="5">
    <source>
        <dbReference type="ARBA" id="ARBA00022741"/>
    </source>
</evidence>
<reference evidence="14" key="1">
    <citation type="journal article" date="2019" name="Int. J. Syst. Evol. Microbiol.">
        <title>The Global Catalogue of Microorganisms (GCM) 10K type strain sequencing project: providing services to taxonomists for standard genome sequencing and annotation.</title>
        <authorList>
            <consortium name="The Broad Institute Genomics Platform"/>
            <consortium name="The Broad Institute Genome Sequencing Center for Infectious Disease"/>
            <person name="Wu L."/>
            <person name="Ma J."/>
        </authorList>
    </citation>
    <scope>NUCLEOTIDE SEQUENCE [LARGE SCALE GENOMIC DNA]</scope>
    <source>
        <strain evidence="14">NBRC 110140</strain>
    </source>
</reference>
<evidence type="ECO:0000256" key="9">
    <source>
        <dbReference type="ARBA" id="ARBA00032554"/>
    </source>
</evidence>
<gene>
    <name evidence="10 13" type="primary">ispE</name>
    <name evidence="13" type="ORF">GCM10007939_21410</name>
</gene>
<name>A0ABQ5VX38_9RHOB</name>
<evidence type="ECO:0000256" key="6">
    <source>
        <dbReference type="ARBA" id="ARBA00022777"/>
    </source>
</evidence>
<dbReference type="InterPro" id="IPR006204">
    <property type="entry name" value="GHMP_kinase_N_dom"/>
</dbReference>
<dbReference type="Proteomes" id="UP001156694">
    <property type="component" value="Unassembled WGS sequence"/>
</dbReference>
<evidence type="ECO:0000259" key="11">
    <source>
        <dbReference type="Pfam" id="PF00288"/>
    </source>
</evidence>
<comment type="catalytic activity">
    <reaction evidence="10">
        <text>4-CDP-2-C-methyl-D-erythritol + ATP = 4-CDP-2-C-methyl-D-erythritol 2-phosphate + ADP + H(+)</text>
        <dbReference type="Rhea" id="RHEA:18437"/>
        <dbReference type="ChEBI" id="CHEBI:15378"/>
        <dbReference type="ChEBI" id="CHEBI:30616"/>
        <dbReference type="ChEBI" id="CHEBI:57823"/>
        <dbReference type="ChEBI" id="CHEBI:57919"/>
        <dbReference type="ChEBI" id="CHEBI:456216"/>
        <dbReference type="EC" id="2.7.1.148"/>
    </reaction>
</comment>
<evidence type="ECO:0000256" key="4">
    <source>
        <dbReference type="ARBA" id="ARBA00022679"/>
    </source>
</evidence>
<comment type="similarity">
    <text evidence="1 10">Belongs to the GHMP kinase family. IspE subfamily.</text>
</comment>
<feature type="active site" evidence="10">
    <location>
        <position position="129"/>
    </location>
</feature>
<dbReference type="Gene3D" id="3.30.70.890">
    <property type="entry name" value="GHMP kinase, C-terminal domain"/>
    <property type="match status" value="1"/>
</dbReference>
<evidence type="ECO:0000256" key="10">
    <source>
        <dbReference type="HAMAP-Rule" id="MF_00061"/>
    </source>
</evidence>
<dbReference type="SUPFAM" id="SSF54211">
    <property type="entry name" value="Ribosomal protein S5 domain 2-like"/>
    <property type="match status" value="1"/>
</dbReference>
<dbReference type="RefSeq" id="WP_284378913.1">
    <property type="nucleotide sequence ID" value="NZ_BSNN01000006.1"/>
</dbReference>
<dbReference type="InterPro" id="IPR014721">
    <property type="entry name" value="Ribsml_uS5_D2-typ_fold_subgr"/>
</dbReference>
<dbReference type="PIRSF" id="PIRSF010376">
    <property type="entry name" value="IspE"/>
    <property type="match status" value="1"/>
</dbReference>
<dbReference type="InterPro" id="IPR020568">
    <property type="entry name" value="Ribosomal_Su5_D2-typ_SF"/>
</dbReference>
<dbReference type="PANTHER" id="PTHR43527">
    <property type="entry name" value="4-DIPHOSPHOCYTIDYL-2-C-METHYL-D-ERYTHRITOL KINASE, CHLOROPLASTIC"/>
    <property type="match status" value="1"/>
</dbReference>
<dbReference type="GO" id="GO:0016301">
    <property type="term" value="F:kinase activity"/>
    <property type="evidence" value="ECO:0007669"/>
    <property type="project" value="UniProtKB-KW"/>
</dbReference>
<dbReference type="HAMAP" id="MF_00061">
    <property type="entry name" value="IspE"/>
    <property type="match status" value="1"/>
</dbReference>
<dbReference type="Pfam" id="PF08544">
    <property type="entry name" value="GHMP_kinases_C"/>
    <property type="match status" value="1"/>
</dbReference>
<comment type="function">
    <text evidence="10">Catalyzes the phosphorylation of the position 2 hydroxy group of 4-diphosphocytidyl-2C-methyl-D-erythritol.</text>
</comment>
<evidence type="ECO:0000313" key="14">
    <source>
        <dbReference type="Proteomes" id="UP001156694"/>
    </source>
</evidence>
<evidence type="ECO:0000256" key="2">
    <source>
        <dbReference type="ARBA" id="ARBA00012052"/>
    </source>
</evidence>
<keyword evidence="7 10" id="KW-0067">ATP-binding</keyword>
<evidence type="ECO:0000256" key="7">
    <source>
        <dbReference type="ARBA" id="ARBA00022840"/>
    </source>
</evidence>
<feature type="binding site" evidence="10">
    <location>
        <begin position="91"/>
        <end position="101"/>
    </location>
    <ligand>
        <name>ATP</name>
        <dbReference type="ChEBI" id="CHEBI:30616"/>
    </ligand>
</feature>
<keyword evidence="6 10" id="KW-0418">Kinase</keyword>
<proteinExistence type="inferred from homology"/>
<comment type="pathway">
    <text evidence="10">Isoprenoid biosynthesis; isopentenyl diphosphate biosynthesis via DXP pathway; isopentenyl diphosphate from 1-deoxy-D-xylulose 5-phosphate: step 3/6.</text>
</comment>
<dbReference type="NCBIfam" id="TIGR00154">
    <property type="entry name" value="ispE"/>
    <property type="match status" value="1"/>
</dbReference>
<keyword evidence="14" id="KW-1185">Reference proteome</keyword>
<feature type="active site" evidence="10">
    <location>
        <position position="10"/>
    </location>
</feature>
<evidence type="ECO:0000256" key="3">
    <source>
        <dbReference type="ARBA" id="ARBA00017473"/>
    </source>
</evidence>
<protein>
    <recommendedName>
        <fullName evidence="3 10">4-diphosphocytidyl-2-C-methyl-D-erythritol kinase</fullName>
        <shortName evidence="10">CMK</shortName>
        <ecNumber evidence="2 10">2.7.1.148</ecNumber>
    </recommendedName>
    <alternativeName>
        <fullName evidence="9 10">4-(cytidine-5'-diphospho)-2-C-methyl-D-erythritol kinase</fullName>
    </alternativeName>
</protein>
<accession>A0ABQ5VX38</accession>
<dbReference type="Pfam" id="PF00288">
    <property type="entry name" value="GHMP_kinases_N"/>
    <property type="match status" value="1"/>
</dbReference>
<organism evidence="13 14">
    <name type="scientific">Amylibacter marinus</name>
    <dbReference type="NCBI Taxonomy" id="1475483"/>
    <lineage>
        <taxon>Bacteria</taxon>
        <taxon>Pseudomonadati</taxon>
        <taxon>Pseudomonadota</taxon>
        <taxon>Alphaproteobacteria</taxon>
        <taxon>Rhodobacterales</taxon>
        <taxon>Paracoccaceae</taxon>
        <taxon>Amylibacter</taxon>
    </lineage>
</organism>
<comment type="caution">
    <text evidence="13">The sequence shown here is derived from an EMBL/GenBank/DDBJ whole genome shotgun (WGS) entry which is preliminary data.</text>
</comment>
<evidence type="ECO:0000259" key="12">
    <source>
        <dbReference type="Pfam" id="PF08544"/>
    </source>
</evidence>
<dbReference type="InterPro" id="IPR004424">
    <property type="entry name" value="IspE"/>
</dbReference>
<sequence>MHNKRIARAKINLSLHVVGQREDGYHLLDSIVAFADFGDELTFAPAEKLDLRISGPFGSGLSDGKDNLILRAAQRLSTGQGAQIDLLKNLPVASGIGGGSADAAATLLGCAELWRMPNSFDFALDLGADVPICLRSQTLRMQGIGDVISPLWCLPALPMVLVNSGDAVSTPEVFSRLRSKENAPLGKMPNAEMTIGAAVAWIAQQRNDLEQAATDIVPRIADVLATLHGSGAELARMSGSGASCFGLYPSIDAAEMAAMEISKRQPNWWVRAGVLGD</sequence>
<evidence type="ECO:0000256" key="8">
    <source>
        <dbReference type="ARBA" id="ARBA00023229"/>
    </source>
</evidence>
<feature type="domain" description="GHMP kinase N-terminal" evidence="11">
    <location>
        <begin position="67"/>
        <end position="131"/>
    </location>
</feature>
<dbReference type="PANTHER" id="PTHR43527:SF2">
    <property type="entry name" value="4-DIPHOSPHOCYTIDYL-2-C-METHYL-D-ERYTHRITOL KINASE, CHLOROPLASTIC"/>
    <property type="match status" value="1"/>
</dbReference>
<evidence type="ECO:0000256" key="1">
    <source>
        <dbReference type="ARBA" id="ARBA00009684"/>
    </source>
</evidence>
<dbReference type="EMBL" id="BSNN01000006">
    <property type="protein sequence ID" value="GLQ35857.1"/>
    <property type="molecule type" value="Genomic_DNA"/>
</dbReference>
<dbReference type="NCBIfam" id="NF011202">
    <property type="entry name" value="PRK14608.1"/>
    <property type="match status" value="1"/>
</dbReference>
<dbReference type="InterPro" id="IPR036554">
    <property type="entry name" value="GHMP_kinase_C_sf"/>
</dbReference>
<feature type="domain" description="GHMP kinase C-terminal" evidence="12">
    <location>
        <begin position="198"/>
        <end position="255"/>
    </location>
</feature>
<dbReference type="EC" id="2.7.1.148" evidence="2 10"/>
<dbReference type="InterPro" id="IPR013750">
    <property type="entry name" value="GHMP_kinase_C_dom"/>
</dbReference>
<evidence type="ECO:0000313" key="13">
    <source>
        <dbReference type="EMBL" id="GLQ35857.1"/>
    </source>
</evidence>